<accession>A0A081BH60</accession>
<evidence type="ECO:0000256" key="4">
    <source>
        <dbReference type="ARBA" id="ARBA00022729"/>
    </source>
</evidence>
<sequence length="305" mass="34102">MGMNKLKRRTGLIFFALMAILFLSACTNQKQGGSDGKIKVVSSVDFYGEAAKAILGNHGTVTSIIKSSSVDAEDYEPQVSDAKLVADADVVLYNGLGYDQWMSKLASANDKAKNETINVGTQVMNLKSGANPHIWYDSETMPKLAKRLTTVFSKKDPTHQKAYQRNLKTYLKKLESLQSQLDQIKENRDLKQVAVSEPVFNYQLEAMGYKVIDPHFAEAVEEGSDPSPKDIRELRNAITKKQIAFFVENTQNTSDEVKSLAKLAKQSGVPVVKVTETMPPHEDYVEWMEKQNQQVEKIQEMATND</sequence>
<feature type="signal peptide" evidence="7">
    <location>
        <begin position="1"/>
        <end position="25"/>
    </location>
</feature>
<dbReference type="Gene3D" id="3.40.50.1980">
    <property type="entry name" value="Nitrogenase molybdenum iron protein domain"/>
    <property type="match status" value="2"/>
</dbReference>
<organism evidence="8 9">
    <name type="scientific">Secundilactobacillus oryzae JCM 18671</name>
    <dbReference type="NCBI Taxonomy" id="1291743"/>
    <lineage>
        <taxon>Bacteria</taxon>
        <taxon>Bacillati</taxon>
        <taxon>Bacillota</taxon>
        <taxon>Bacilli</taxon>
        <taxon>Lactobacillales</taxon>
        <taxon>Lactobacillaceae</taxon>
        <taxon>Secundilactobacillus</taxon>
    </lineage>
</organism>
<dbReference type="STRING" id="1291743.LOSG293_050480"/>
<evidence type="ECO:0000256" key="7">
    <source>
        <dbReference type="SAM" id="SignalP"/>
    </source>
</evidence>
<reference evidence="8" key="1">
    <citation type="journal article" date="2014" name="Genome Announc.">
        <title>Draft Genome Sequence of Lactobacillus oryzae Strain SG293T.</title>
        <authorList>
            <person name="Tanizawa Y."/>
            <person name="Fujisawa T."/>
            <person name="Mochizuki T."/>
            <person name="Kaminuma E."/>
            <person name="Nakamura Y."/>
            <person name="Tohno M."/>
        </authorList>
    </citation>
    <scope>NUCLEOTIDE SEQUENCE [LARGE SCALE GENOMIC DNA]</scope>
    <source>
        <strain evidence="8">SG293</strain>
    </source>
</reference>
<comment type="similarity">
    <text evidence="5">Belongs to the bacterial solute-binding protein 9 family.</text>
</comment>
<dbReference type="SUPFAM" id="SSF53807">
    <property type="entry name" value="Helical backbone' metal receptor"/>
    <property type="match status" value="1"/>
</dbReference>
<feature type="coiled-coil region" evidence="6">
    <location>
        <begin position="160"/>
        <end position="194"/>
    </location>
</feature>
<keyword evidence="9" id="KW-1185">Reference proteome</keyword>
<keyword evidence="6" id="KW-0175">Coiled coil</keyword>
<dbReference type="GO" id="GO:0030313">
    <property type="term" value="C:cell envelope"/>
    <property type="evidence" value="ECO:0007669"/>
    <property type="project" value="UniProtKB-SubCell"/>
</dbReference>
<gene>
    <name evidence="8" type="ORF">LOSG293_050480</name>
</gene>
<dbReference type="PRINTS" id="PR00690">
    <property type="entry name" value="ADHESNFAMILY"/>
</dbReference>
<dbReference type="PROSITE" id="PS51257">
    <property type="entry name" value="PROKAR_LIPOPROTEIN"/>
    <property type="match status" value="1"/>
</dbReference>
<evidence type="ECO:0000256" key="1">
    <source>
        <dbReference type="ARBA" id="ARBA00004196"/>
    </source>
</evidence>
<dbReference type="InterPro" id="IPR006128">
    <property type="entry name" value="Lipoprotein_PsaA-like"/>
</dbReference>
<dbReference type="Proteomes" id="UP000028700">
    <property type="component" value="Unassembled WGS sequence"/>
</dbReference>
<evidence type="ECO:0000256" key="2">
    <source>
        <dbReference type="ARBA" id="ARBA00022448"/>
    </source>
</evidence>
<evidence type="ECO:0000256" key="6">
    <source>
        <dbReference type="SAM" id="Coils"/>
    </source>
</evidence>
<dbReference type="eggNOG" id="COG0803">
    <property type="taxonomic scope" value="Bacteria"/>
</dbReference>
<keyword evidence="3" id="KW-0479">Metal-binding</keyword>
<dbReference type="GO" id="GO:0030001">
    <property type="term" value="P:metal ion transport"/>
    <property type="evidence" value="ECO:0007669"/>
    <property type="project" value="InterPro"/>
</dbReference>
<dbReference type="EMBL" id="BBJM01000005">
    <property type="protein sequence ID" value="GAK47378.1"/>
    <property type="molecule type" value="Genomic_DNA"/>
</dbReference>
<dbReference type="InterPro" id="IPR006127">
    <property type="entry name" value="ZnuA-like"/>
</dbReference>
<dbReference type="GO" id="GO:0046872">
    <property type="term" value="F:metal ion binding"/>
    <property type="evidence" value="ECO:0007669"/>
    <property type="project" value="UniProtKB-KW"/>
</dbReference>
<protein>
    <submittedName>
        <fullName evidence="8">Zinc/manganese transport system substrate-binding protein</fullName>
    </submittedName>
</protein>
<evidence type="ECO:0000256" key="3">
    <source>
        <dbReference type="ARBA" id="ARBA00022723"/>
    </source>
</evidence>
<dbReference type="PANTHER" id="PTHR42953">
    <property type="entry name" value="HIGH-AFFINITY ZINC UPTAKE SYSTEM PROTEIN ZNUA-RELATED"/>
    <property type="match status" value="1"/>
</dbReference>
<name>A0A081BH60_9LACO</name>
<dbReference type="PANTHER" id="PTHR42953:SF1">
    <property type="entry name" value="METAL-BINDING PROTEIN HI_0362-RELATED"/>
    <property type="match status" value="1"/>
</dbReference>
<dbReference type="AlphaFoldDB" id="A0A081BH60"/>
<comment type="caution">
    <text evidence="8">The sequence shown here is derived from an EMBL/GenBank/DDBJ whole genome shotgun (WGS) entry which is preliminary data.</text>
</comment>
<dbReference type="InterPro" id="IPR050492">
    <property type="entry name" value="Bact_metal-bind_prot9"/>
</dbReference>
<dbReference type="GO" id="GO:0007155">
    <property type="term" value="P:cell adhesion"/>
    <property type="evidence" value="ECO:0007669"/>
    <property type="project" value="InterPro"/>
</dbReference>
<keyword evidence="4 7" id="KW-0732">Signal</keyword>
<evidence type="ECO:0000256" key="5">
    <source>
        <dbReference type="RuleBase" id="RU003512"/>
    </source>
</evidence>
<keyword evidence="2 5" id="KW-0813">Transport</keyword>
<feature type="chain" id="PRO_5001755055" evidence="7">
    <location>
        <begin position="26"/>
        <end position="305"/>
    </location>
</feature>
<dbReference type="Pfam" id="PF01297">
    <property type="entry name" value="ZnuA"/>
    <property type="match status" value="1"/>
</dbReference>
<evidence type="ECO:0000313" key="9">
    <source>
        <dbReference type="Proteomes" id="UP000028700"/>
    </source>
</evidence>
<evidence type="ECO:0000313" key="8">
    <source>
        <dbReference type="EMBL" id="GAK47378.1"/>
    </source>
</evidence>
<proteinExistence type="inferred from homology"/>
<comment type="subcellular location">
    <subcellularLocation>
        <location evidence="1">Cell envelope</location>
    </subcellularLocation>
</comment>